<keyword evidence="2" id="KW-1185">Reference proteome</keyword>
<sequence>MHDNSMMKKEKLLIAIVVGLAFVLGLYALGRSVAQLRRSQPSVSVTGMAERNFKSDLVVWSASYQLQMADLETAYKALQEKQKLVADYLRSKQLPDSSYTFSSVNISKEYNSYYDSQSERRIQTFAGYLLSQSVTVTSQNIEHVEKISRDITELINQGLEITSHDPAYYYTKLNDLKVEMLRNASEDALNRATVIAEGSGSSVGKMLSSSMGVFQIVGLNSNEDYSWGGSFNTSSKMKTASITVKASYALK</sequence>
<name>A0A2U1FCG2_9PORP</name>
<dbReference type="Gene3D" id="3.30.70.2970">
    <property type="entry name" value="Protein of unknown function (DUF541), domain 2"/>
    <property type="match status" value="1"/>
</dbReference>
<reference evidence="1 2" key="1">
    <citation type="submission" date="2018-04" db="EMBL/GenBank/DDBJ databases">
        <title>Genomic Encyclopedia of Type Strains, Phase IV (KMG-IV): sequencing the most valuable type-strain genomes for metagenomic binning, comparative biology and taxonomic classification.</title>
        <authorList>
            <person name="Goeker M."/>
        </authorList>
    </citation>
    <scope>NUCLEOTIDE SEQUENCE [LARGE SCALE GENOMIC DNA]</scope>
    <source>
        <strain evidence="1 2">DSM 28520</strain>
    </source>
</reference>
<dbReference type="GO" id="GO:0006974">
    <property type="term" value="P:DNA damage response"/>
    <property type="evidence" value="ECO:0007669"/>
    <property type="project" value="TreeGrafter"/>
</dbReference>
<evidence type="ECO:0000313" key="1">
    <source>
        <dbReference type="EMBL" id="PVZ09844.1"/>
    </source>
</evidence>
<dbReference type="EMBL" id="QEKY01000008">
    <property type="protein sequence ID" value="PVZ09844.1"/>
    <property type="molecule type" value="Genomic_DNA"/>
</dbReference>
<organism evidence="1 2">
    <name type="scientific">Porphyromonas loveana</name>
    <dbReference type="NCBI Taxonomy" id="1884669"/>
    <lineage>
        <taxon>Bacteria</taxon>
        <taxon>Pseudomonadati</taxon>
        <taxon>Bacteroidota</taxon>
        <taxon>Bacteroidia</taxon>
        <taxon>Bacteroidales</taxon>
        <taxon>Porphyromonadaceae</taxon>
        <taxon>Porphyromonas</taxon>
    </lineage>
</organism>
<dbReference type="AlphaFoldDB" id="A0A2U1FCG2"/>
<dbReference type="PANTHER" id="PTHR34387:SF2">
    <property type="entry name" value="SLR1258 PROTEIN"/>
    <property type="match status" value="1"/>
</dbReference>
<dbReference type="InterPro" id="IPR016907">
    <property type="entry name" value="UCP029033"/>
</dbReference>
<dbReference type="InterPro" id="IPR052022">
    <property type="entry name" value="26kDa_periplasmic_antigen"/>
</dbReference>
<gene>
    <name evidence="1" type="ORF">C7382_10833</name>
</gene>
<dbReference type="InterPro" id="IPR007497">
    <property type="entry name" value="SIMPL/DUF541"/>
</dbReference>
<proteinExistence type="predicted"/>
<dbReference type="Pfam" id="PF04402">
    <property type="entry name" value="SIMPL"/>
    <property type="match status" value="1"/>
</dbReference>
<dbReference type="PANTHER" id="PTHR34387">
    <property type="entry name" value="SLR1258 PROTEIN"/>
    <property type="match status" value="1"/>
</dbReference>
<evidence type="ECO:0008006" key="3">
    <source>
        <dbReference type="Google" id="ProtNLM"/>
    </source>
</evidence>
<accession>A0A2U1FCG2</accession>
<evidence type="ECO:0000313" key="2">
    <source>
        <dbReference type="Proteomes" id="UP000245462"/>
    </source>
</evidence>
<protein>
    <recommendedName>
        <fullName evidence="3">SIMPL domain-containing protein</fullName>
    </recommendedName>
</protein>
<dbReference type="Proteomes" id="UP000245462">
    <property type="component" value="Unassembled WGS sequence"/>
</dbReference>
<dbReference type="PIRSF" id="PIRSF029033">
    <property type="entry name" value="UCP029033"/>
    <property type="match status" value="1"/>
</dbReference>
<comment type="caution">
    <text evidence="1">The sequence shown here is derived from an EMBL/GenBank/DDBJ whole genome shotgun (WGS) entry which is preliminary data.</text>
</comment>